<dbReference type="Gene3D" id="3.30.1360.70">
    <property type="entry name" value="Arginyl tRNA synthetase N-terminal domain"/>
    <property type="match status" value="1"/>
</dbReference>
<name>A0A2H0YTU3_9BACT</name>
<keyword evidence="7 11" id="KW-0067">ATP-binding</keyword>
<dbReference type="InterPro" id="IPR009080">
    <property type="entry name" value="tRNAsynth_Ia_anticodon-bd"/>
</dbReference>
<sequence>MRIRELLTIELEKTIHSLWPDVALPLAQVGYPPQPEFGDFSSSCALQLAGPIGRPPREVAEMIVANFPKLNEVAKVQIEGAGFVNITLSDAVLLAGEKEILKKGAQYSQQYRKDPGHIIVEFISANPTGPLTLANGRGGFFGDILVNVLSKIGHVVEREYYVNDAGNQVNILAESVLRKHLSQNGIPSTYPDYCYQGAYVDELARALKIPNYNIAKHSLEDIRDKIKDKIVQKMLKDIKHVIENKMGISFTTFFSEQSLYAPDGPIDKTLQAMKEKNFVYESDGALWLKTSEYGDDKDRVLKKSDGTLTYLVPDIAYHLNKLETRGFDRAITVVGADHHGYIGRMYAAMDMFGHKGQVELVVMQMIRLLRDGQEVRMSKRSGTYVTIEELIDEVGIDATRYFFLMHAASSHMDFNLELAKEKSEKNPVYYVQYAHARMCSILRVAESQGKFFQRTATVSTYSRRLLVQMMRWPDVLEDVARDMSVHQIPQFAYDLATAFHVWYTKERVVQDDGTVNKSLLELVQASQLIFQDILTVMGISAPTHME</sequence>
<dbReference type="InterPro" id="IPR005148">
    <property type="entry name" value="Arg-tRNA-synth_N"/>
</dbReference>
<evidence type="ECO:0000256" key="2">
    <source>
        <dbReference type="ARBA" id="ARBA00005594"/>
    </source>
</evidence>
<dbReference type="Pfam" id="PF05746">
    <property type="entry name" value="DALR_1"/>
    <property type="match status" value="1"/>
</dbReference>
<evidence type="ECO:0000259" key="14">
    <source>
        <dbReference type="SMART" id="SM01016"/>
    </source>
</evidence>
<evidence type="ECO:0000256" key="6">
    <source>
        <dbReference type="ARBA" id="ARBA00022741"/>
    </source>
</evidence>
<evidence type="ECO:0000256" key="9">
    <source>
        <dbReference type="ARBA" id="ARBA00023146"/>
    </source>
</evidence>
<accession>A0A2H0YTU3</accession>
<dbReference type="Pfam" id="PF03485">
    <property type="entry name" value="Arg_tRNA_synt_N"/>
    <property type="match status" value="1"/>
</dbReference>
<evidence type="ECO:0000256" key="8">
    <source>
        <dbReference type="ARBA" id="ARBA00022917"/>
    </source>
</evidence>
<comment type="caution">
    <text evidence="15">The sequence shown here is derived from an EMBL/GenBank/DDBJ whole genome shotgun (WGS) entry which is preliminary data.</text>
</comment>
<dbReference type="InterPro" id="IPR036695">
    <property type="entry name" value="Arg-tRNA-synth_N_sf"/>
</dbReference>
<proteinExistence type="inferred from homology"/>
<evidence type="ECO:0000256" key="7">
    <source>
        <dbReference type="ARBA" id="ARBA00022840"/>
    </source>
</evidence>
<feature type="domain" description="DALR anticodon binding" evidence="13">
    <location>
        <begin position="431"/>
        <end position="545"/>
    </location>
</feature>
<evidence type="ECO:0000313" key="16">
    <source>
        <dbReference type="Proteomes" id="UP000228711"/>
    </source>
</evidence>
<dbReference type="SUPFAM" id="SSF55190">
    <property type="entry name" value="Arginyl-tRNA synthetase (ArgRS), N-terminal 'additional' domain"/>
    <property type="match status" value="1"/>
</dbReference>
<keyword evidence="4 11" id="KW-0963">Cytoplasm</keyword>
<dbReference type="GO" id="GO:0005737">
    <property type="term" value="C:cytoplasm"/>
    <property type="evidence" value="ECO:0007669"/>
    <property type="project" value="UniProtKB-SubCell"/>
</dbReference>
<keyword evidence="9 11" id="KW-0030">Aminoacyl-tRNA synthetase</keyword>
<dbReference type="SUPFAM" id="SSF52374">
    <property type="entry name" value="Nucleotidylyl transferase"/>
    <property type="match status" value="1"/>
</dbReference>
<keyword evidence="8 11" id="KW-0648">Protein biosynthesis</keyword>
<dbReference type="Pfam" id="PF00750">
    <property type="entry name" value="tRNA-synt_1d"/>
    <property type="match status" value="1"/>
</dbReference>
<dbReference type="Gene3D" id="3.40.50.620">
    <property type="entry name" value="HUPs"/>
    <property type="match status" value="1"/>
</dbReference>
<dbReference type="PANTHER" id="PTHR11956:SF5">
    <property type="entry name" value="ARGININE--TRNA LIGASE, CYTOPLASMIC"/>
    <property type="match status" value="1"/>
</dbReference>
<dbReference type="Proteomes" id="UP000228711">
    <property type="component" value="Unassembled WGS sequence"/>
</dbReference>
<dbReference type="InterPro" id="IPR001278">
    <property type="entry name" value="Arg-tRNA-ligase"/>
</dbReference>
<dbReference type="EMBL" id="PEXV01000032">
    <property type="protein sequence ID" value="PIS41856.1"/>
    <property type="molecule type" value="Genomic_DNA"/>
</dbReference>
<dbReference type="GO" id="GO:0006420">
    <property type="term" value="P:arginyl-tRNA aminoacylation"/>
    <property type="evidence" value="ECO:0007669"/>
    <property type="project" value="UniProtKB-UniRule"/>
</dbReference>
<evidence type="ECO:0000256" key="1">
    <source>
        <dbReference type="ARBA" id="ARBA00004496"/>
    </source>
</evidence>
<comment type="similarity">
    <text evidence="2 11 12">Belongs to the class-I aminoacyl-tRNA synthetase family.</text>
</comment>
<keyword evidence="6 11" id="KW-0547">Nucleotide-binding</keyword>
<evidence type="ECO:0000256" key="11">
    <source>
        <dbReference type="HAMAP-Rule" id="MF_00123"/>
    </source>
</evidence>
<evidence type="ECO:0000256" key="5">
    <source>
        <dbReference type="ARBA" id="ARBA00022598"/>
    </source>
</evidence>
<dbReference type="HAMAP" id="MF_00123">
    <property type="entry name" value="Arg_tRNA_synth"/>
    <property type="match status" value="1"/>
</dbReference>
<gene>
    <name evidence="11" type="primary">argS</name>
    <name evidence="15" type="ORF">COT25_00865</name>
</gene>
<dbReference type="InterPro" id="IPR008909">
    <property type="entry name" value="DALR_anticod-bd"/>
</dbReference>
<dbReference type="CDD" id="cd00671">
    <property type="entry name" value="ArgRS_core"/>
    <property type="match status" value="1"/>
</dbReference>
<dbReference type="InterPro" id="IPR014729">
    <property type="entry name" value="Rossmann-like_a/b/a_fold"/>
</dbReference>
<dbReference type="GO" id="GO:0005524">
    <property type="term" value="F:ATP binding"/>
    <property type="evidence" value="ECO:0007669"/>
    <property type="project" value="UniProtKB-UniRule"/>
</dbReference>
<dbReference type="GO" id="GO:0004814">
    <property type="term" value="F:arginine-tRNA ligase activity"/>
    <property type="evidence" value="ECO:0007669"/>
    <property type="project" value="UniProtKB-UniRule"/>
</dbReference>
<evidence type="ECO:0000256" key="10">
    <source>
        <dbReference type="ARBA" id="ARBA00049339"/>
    </source>
</evidence>
<keyword evidence="5 11" id="KW-0436">Ligase</keyword>
<evidence type="ECO:0000256" key="12">
    <source>
        <dbReference type="RuleBase" id="RU363038"/>
    </source>
</evidence>
<comment type="catalytic activity">
    <reaction evidence="10 11">
        <text>tRNA(Arg) + L-arginine + ATP = L-arginyl-tRNA(Arg) + AMP + diphosphate</text>
        <dbReference type="Rhea" id="RHEA:20301"/>
        <dbReference type="Rhea" id="RHEA-COMP:9658"/>
        <dbReference type="Rhea" id="RHEA-COMP:9673"/>
        <dbReference type="ChEBI" id="CHEBI:30616"/>
        <dbReference type="ChEBI" id="CHEBI:32682"/>
        <dbReference type="ChEBI" id="CHEBI:33019"/>
        <dbReference type="ChEBI" id="CHEBI:78442"/>
        <dbReference type="ChEBI" id="CHEBI:78513"/>
        <dbReference type="ChEBI" id="CHEBI:456215"/>
        <dbReference type="EC" id="6.1.1.19"/>
    </reaction>
</comment>
<evidence type="ECO:0000313" key="15">
    <source>
        <dbReference type="EMBL" id="PIS41856.1"/>
    </source>
</evidence>
<feature type="domain" description="Arginyl tRNA synthetase N-terminal" evidence="14">
    <location>
        <begin position="5"/>
        <end position="88"/>
    </location>
</feature>
<dbReference type="EC" id="6.1.1.19" evidence="11"/>
<protein>
    <recommendedName>
        <fullName evidence="11">Arginine--tRNA ligase</fullName>
        <ecNumber evidence="11">6.1.1.19</ecNumber>
    </recommendedName>
    <alternativeName>
        <fullName evidence="11">Arginyl-tRNA synthetase</fullName>
        <shortName evidence="11">ArgRS</shortName>
    </alternativeName>
</protein>
<evidence type="ECO:0000259" key="13">
    <source>
        <dbReference type="SMART" id="SM00836"/>
    </source>
</evidence>
<comment type="subunit">
    <text evidence="3 11">Monomer.</text>
</comment>
<reference evidence="16" key="1">
    <citation type="submission" date="2017-09" db="EMBL/GenBank/DDBJ databases">
        <title>Depth-based differentiation of microbial function through sediment-hosted aquifers and enrichment of novel symbionts in the deep terrestrial subsurface.</title>
        <authorList>
            <person name="Probst A.J."/>
            <person name="Ladd B."/>
            <person name="Jarett J.K."/>
            <person name="Geller-Mcgrath D.E."/>
            <person name="Sieber C.M.K."/>
            <person name="Emerson J.B."/>
            <person name="Anantharaman K."/>
            <person name="Thomas B.C."/>
            <person name="Malmstrom R."/>
            <person name="Stieglmeier M."/>
            <person name="Klingl A."/>
            <person name="Woyke T."/>
            <person name="Ryan C.M."/>
            <person name="Banfield J.F."/>
        </authorList>
    </citation>
    <scope>NUCLEOTIDE SEQUENCE [LARGE SCALE GENOMIC DNA]</scope>
</reference>
<comment type="subcellular location">
    <subcellularLocation>
        <location evidence="1 11">Cytoplasm</location>
    </subcellularLocation>
</comment>
<dbReference type="SMART" id="SM01016">
    <property type="entry name" value="Arg_tRNA_synt_N"/>
    <property type="match status" value="1"/>
</dbReference>
<dbReference type="FunFam" id="3.40.50.620:FF:000062">
    <property type="entry name" value="Arginine--tRNA ligase"/>
    <property type="match status" value="1"/>
</dbReference>
<dbReference type="SUPFAM" id="SSF47323">
    <property type="entry name" value="Anticodon-binding domain of a subclass of class I aminoacyl-tRNA synthetases"/>
    <property type="match status" value="1"/>
</dbReference>
<dbReference type="SMART" id="SM00836">
    <property type="entry name" value="DALR_1"/>
    <property type="match status" value="1"/>
</dbReference>
<feature type="short sequence motif" description="'HIGH' region" evidence="11">
    <location>
        <begin position="125"/>
        <end position="135"/>
    </location>
</feature>
<dbReference type="NCBIfam" id="TIGR00456">
    <property type="entry name" value="argS"/>
    <property type="match status" value="1"/>
</dbReference>
<evidence type="ECO:0000256" key="3">
    <source>
        <dbReference type="ARBA" id="ARBA00011245"/>
    </source>
</evidence>
<evidence type="ECO:0000256" key="4">
    <source>
        <dbReference type="ARBA" id="ARBA00022490"/>
    </source>
</evidence>
<dbReference type="PRINTS" id="PR01038">
    <property type="entry name" value="TRNASYNTHARG"/>
</dbReference>
<dbReference type="InterPro" id="IPR035684">
    <property type="entry name" value="ArgRS_core"/>
</dbReference>
<dbReference type="AlphaFoldDB" id="A0A2H0YTU3"/>
<dbReference type="Gene3D" id="1.10.730.10">
    <property type="entry name" value="Isoleucyl-tRNA Synthetase, Domain 1"/>
    <property type="match status" value="1"/>
</dbReference>
<dbReference type="PANTHER" id="PTHR11956">
    <property type="entry name" value="ARGINYL-TRNA SYNTHETASE"/>
    <property type="match status" value="1"/>
</dbReference>
<organism evidence="15 16">
    <name type="scientific">Candidatus Kerfeldbacteria bacterium CG08_land_8_20_14_0_20_42_7</name>
    <dbReference type="NCBI Taxonomy" id="2014245"/>
    <lineage>
        <taxon>Bacteria</taxon>
        <taxon>Candidatus Kerfeldiibacteriota</taxon>
    </lineage>
</organism>